<evidence type="ECO:0000313" key="1">
    <source>
        <dbReference type="EMBL" id="CEJ06015.1"/>
    </source>
</evidence>
<dbReference type="EMBL" id="CDGJ01000009">
    <property type="protein sequence ID" value="CEJ06015.1"/>
    <property type="molecule type" value="Genomic_DNA"/>
</dbReference>
<keyword evidence="2" id="KW-1185">Reference proteome</keyword>
<evidence type="ECO:0000313" key="2">
    <source>
        <dbReference type="Proteomes" id="UP001071230"/>
    </source>
</evidence>
<protein>
    <recommendedName>
        <fullName evidence="3">Transposase DDE domain-containing protein</fullName>
    </recommendedName>
</protein>
<accession>A0ABM9R952</accession>
<reference evidence="1" key="1">
    <citation type="submission" date="2014-11" db="EMBL/GenBank/DDBJ databases">
        <authorList>
            <person name="Hornung B.V."/>
        </authorList>
    </citation>
    <scope>NUCLEOTIDE SEQUENCE</scope>
    <source>
        <strain evidence="1">INE</strain>
    </source>
</reference>
<gene>
    <name evidence="1" type="ORF">DEACI_0440</name>
</gene>
<organism evidence="1 2">
    <name type="scientific">Acididesulfobacillus acetoxydans</name>
    <dbReference type="NCBI Taxonomy" id="1561005"/>
    <lineage>
        <taxon>Bacteria</taxon>
        <taxon>Bacillati</taxon>
        <taxon>Bacillota</taxon>
        <taxon>Clostridia</taxon>
        <taxon>Eubacteriales</taxon>
        <taxon>Peptococcaceae</taxon>
        <taxon>Acididesulfobacillus</taxon>
    </lineage>
</organism>
<comment type="caution">
    <text evidence="1">The sequence shown here is derived from an EMBL/GenBank/DDBJ whole genome shotgun (WGS) entry which is preliminary data.</text>
</comment>
<name>A0ABM9R952_9FIRM</name>
<evidence type="ECO:0008006" key="3">
    <source>
        <dbReference type="Google" id="ProtNLM"/>
    </source>
</evidence>
<proteinExistence type="predicted"/>
<dbReference type="Proteomes" id="UP001071230">
    <property type="component" value="Unassembled WGS sequence"/>
</dbReference>
<sequence length="77" mass="8578">MRLDPKVSIPHRQAIGDTRGWVRYTGVRMFQFLIGRLSAVFGYTPFKCSHLFQFLIGRLSAAGTKAGCDLSHGFNSS</sequence>